<gene>
    <name evidence="3" type="primary">LOC101858991</name>
</gene>
<feature type="transmembrane region" description="Helical" evidence="1">
    <location>
        <begin position="6"/>
        <end position="24"/>
    </location>
</feature>
<keyword evidence="1" id="KW-0472">Membrane</keyword>
<feature type="transmembrane region" description="Helical" evidence="1">
    <location>
        <begin position="44"/>
        <end position="62"/>
    </location>
</feature>
<name>A0ABM1AFM7_APLCA</name>
<evidence type="ECO:0000256" key="1">
    <source>
        <dbReference type="SAM" id="Phobius"/>
    </source>
</evidence>
<reference evidence="3" key="1">
    <citation type="submission" date="2025-08" db="UniProtKB">
        <authorList>
            <consortium name="RefSeq"/>
        </authorList>
    </citation>
    <scope>IDENTIFICATION</scope>
</reference>
<keyword evidence="1" id="KW-1133">Transmembrane helix</keyword>
<accession>A0ABM1AFM7</accession>
<proteinExistence type="predicted"/>
<evidence type="ECO:0000313" key="3">
    <source>
        <dbReference type="RefSeq" id="XP_012946708.1"/>
    </source>
</evidence>
<keyword evidence="1" id="KW-0812">Transmembrane</keyword>
<dbReference type="GeneID" id="101858991"/>
<evidence type="ECO:0000313" key="2">
    <source>
        <dbReference type="Proteomes" id="UP000694888"/>
    </source>
</evidence>
<organism evidence="2 3">
    <name type="scientific">Aplysia californica</name>
    <name type="common">California sea hare</name>
    <dbReference type="NCBI Taxonomy" id="6500"/>
    <lineage>
        <taxon>Eukaryota</taxon>
        <taxon>Metazoa</taxon>
        <taxon>Spiralia</taxon>
        <taxon>Lophotrochozoa</taxon>
        <taxon>Mollusca</taxon>
        <taxon>Gastropoda</taxon>
        <taxon>Heterobranchia</taxon>
        <taxon>Euthyneura</taxon>
        <taxon>Tectipleura</taxon>
        <taxon>Aplysiida</taxon>
        <taxon>Aplysioidea</taxon>
        <taxon>Aplysiidae</taxon>
        <taxon>Aplysia</taxon>
    </lineage>
</organism>
<keyword evidence="2" id="KW-1185">Reference proteome</keyword>
<dbReference type="RefSeq" id="XP_012946708.1">
    <property type="nucleotide sequence ID" value="XM_013091254.1"/>
</dbReference>
<feature type="transmembrane region" description="Helical" evidence="1">
    <location>
        <begin position="138"/>
        <end position="157"/>
    </location>
</feature>
<sequence>MEIHTSLYGVGLLFFFSLEFYHAVAHTMIMGGFRTLPRKDLVRIRMYFLVDALSVFVSSFLLTGSYKWLAVIQIIQHMFYFITWDKSYMAKKIIDWSCLDWFKSEKKKDIQLDSTLGTLFDIVVHVVMMYAIGQQLSGLQIFIAMLIAQAALYAVIFNPKFAWSSPSSMPAWVQRRLGKLALED</sequence>
<protein>
    <submittedName>
        <fullName evidence="3">Uncharacterized protein LOC101858991</fullName>
    </submittedName>
</protein>
<dbReference type="Proteomes" id="UP000694888">
    <property type="component" value="Unplaced"/>
</dbReference>